<evidence type="ECO:0000256" key="11">
    <source>
        <dbReference type="ARBA" id="ARBA00022840"/>
    </source>
</evidence>
<keyword evidence="3" id="KW-0696">RNA-directed RNA polymerase</keyword>
<sequence length="2866" mass="321684">MTGIDAKKDEPKHTNHEMWDHRKKMELKRADKKERRKERKAEKNVKIEAQAKPLSGYSPLTSALDSLIGQNTTAYLSFLINTIRLVRELASDIPRHTKATLVTFWIQNLGLGVLESNIVGVIVGQILDTAPSVKQIKSADMSDVSVVTSAQAFSDELDKVGDVLEYTFNSSFATAVQTLIVYGTLTNLMPHAVKYDVYRWLGRPDPKATLLYVVESSIKASARIIKMCEMIAKGEPLCDALFARDPAVFNRVKAAELLLQKDHLYTGLKQVGKYNRYTWLNEAKGCIEYFKRRLALTSSSRPEYIDLSRHYAQLSDAYSTISATVNGGWRPMPFAMILGKDPGIGKSRLIDIFLAQMAILMELEYSGDMVYHVDPKSDFWEGYKNQMFLHYPELGTESVKIAEMKGNQATEGLTRVCDSQPTLVPMAFDDKGKIWLQALAVIVDTNTFDLNIPHMVNNPAAFLRRFLHIQADVLPEYRKQVGDQLTTAIDYTKCMAALKNKTLDHPANIYKISAWYQVPLDQKRSTRQSLCDGVSLKKFLILLRGEMAAHMEGQEYIRQNLDNFVDVLGDAHGPNFRNDNKPEEPDKNAPIEGLLTGLASIKNRVAAYSNSAHKSFVDHILKNENIVKPVFEAMNATDFYKSLVTRREILTSDSVNPEAMRIEDAQWKELQDMSETKEDLESIKSDESTIEFEAVVEEMNAVHQIIKDNIDWTDYTEPPKPVQNIPLVSDLFEIEEKEVKTDAQSYTLAKLSMPRRQSDRVEITSLSTGMTDALNIIGSTPEIIEAIYDRLVLTGVVYRLVGGQEIILFNRDNLEYDPIRILQVAKHFCTMPVSFTENYAVRSIRSWSYNLGISSSGRENEVLPQSRLPKVEFEKSMTDCIKHDVKYGATIGSAWFQNVFQWARDINPAFGNVVVTFLSILITLCLMPFFGVFAIPMYVFVYGFTLFFLERQVNFIKGYIVTKFPALFMLDYQTLKRAGQATAVLTAILGVYSATSLFKKKGTKTDAQAISSKDELNDLVSAGDGFVSKKCKSVHDQWERQVSVDHSGSNTSNLNDASVCFKRNSRLAIVSFYDGNTRRSLQGYLYGIDADLVVMPSHYFADGDKWDLQVSQVSGGKPSAKMDSYLIERPYLHFVKDSDLVFFRLLGGRFSNKYRFLPEENTHDPNGRGMFKNEGVAWDSRLENAENVAPTGKSFNIKKPIRYWTKTSVGDCGLPFTTQGIRGCYIGGIHVGGGSCETATGVKYFGISSCVTKAMVRQAKKAIDTAMPFAQALSLPDEEVLSGKEDIKLSELKEPNVHSPFVHEPFHNISYFGHTGKKVHANQKSSLTKSIFAHDAKSEEKLIEVFMYCFNTPPKKLYSKPMMAPKHVDGKFVSPYNINLRKMNKAPVRLSPTLMLKVVQVLSDQLIANLSAKGYTRDWKPYTLDHAINGSPNDVYFKGINLSTSAGFGFEGTKREHTTVDEFGVVHLKPDVEQSLFRAVDRILKGEDPGFVHTQALKDEPRELEKCRCGKTRCFFMTNIVNLVLARMFLGPLYRSMVANCDCFYSAIGTNAHRDFDALHTHLSEFSPNIMEGDYGGYDTSMPIDVAVIANTVTLNVLRYFGYTDTALVLTSGVLNSCLFLTYELLGDIYRVVGKQPSGKYGTAEDNSIRNLVIMLLFWYSDPYLRILNFFQFVRVVAYGDDMIAAVKNEVKDRFNNVTFANFVNSIGMEFTSATKGEITQEFLDLSEASFLKRRFVIKPDLDKIVGTLDIDSIFKMIQWVEPSKVASEALQMTGTIDSCLRESFFHLDRDKYTYWLEYLSSTYKERFGSSENTDSRFHSYDSLIHEYGAEDVAIEAQALTCSFDETPKPVAVGQVFKSKVGDGMCKEFKHAIFKNGYSAESYEIYLARCESELKEAQYELESLSNPFPGVHPMHYSKLEEYHANSVNVARCEAYKKAYLHVVELEDTIKILSSVVNKKRWNAVCQAEMTEIKDEPPDDDKIQKWISLMRRTVIAAQAKTDLRMSDVKHIDITINTLYTAVLRETGRGSLYQLTAECQLMLWNDFKQEFKENNVVTEIQSDTIPVIDKGPIDSGAEEKIENLTDVGGMPTEDFSKGVSVDMTHDTAYMIQNFFTRPIELSLQSVPLNSRYFVSLNPWTAITSEPSFRAKYRNYSFMRANLKIKVSVSGSLNHYGRIMIGYVPLVAYNNIANFYDGAGSLYDFARLSYMSQLKHSIVLDVADNEPVEATFPFISFNPMARLYNQQTNANAGNLNDFANMGKIWVAVLNQVSCVNNVAATALSLQMYGWLEDVTMCQPTATVISIVTESKELKQGVVERVASAGADLAGSLTVVPGLQPFARASQITLKGIAELAALFGFSMPNMPISENKPNYVKNEPFLNAVNTISYNMGKKMTMDPLQEVILGSGVFGVTEDEMAIFAMARKWSLLDQFVWANADSPLNSINWKAAVTPLNAVLGPISAPNAFIQPTALAFAAQPFAYWHGTIEYRFEVVNSRFHRGKIMILFDPNMAQYSLITATIKLNKQNAIILDIQESNQVTVCVRWNRHRFWQPCNLNNQVGLQSVGTNFLRTLTSTGVDRYTNGFIVVTPFTKLQSPDNSSVGVNVYIRAGEDFAVNQLNITNNPRIRTTTQSNDVSTEEVSCVELNEKVLEARHKSGLHFGEQPVSFRSYLKRFYKTGTGSVIATTSSTYQWTGLYLPDNANPWGTAGGNVMDLMSYLRPAYIGYRGSVRKRLRAWGLHYAAGDHVKVYQNMPSTTVTATGFTDSATSGCDHNGTATFVPFTNAGVEVELPFYSISLFWPAGVDTSSTMSGLSDSQWESIQTYNYLSTFEISGNNTAQTLRVVEETAYGDDSSLIYFIAAAPYVTASY</sequence>
<dbReference type="GO" id="GO:0003723">
    <property type="term" value="F:RNA binding"/>
    <property type="evidence" value="ECO:0007669"/>
    <property type="project" value="InterPro"/>
</dbReference>
<dbReference type="PROSITE" id="PS51218">
    <property type="entry name" value="SF3_HELICASE_2"/>
    <property type="match status" value="1"/>
</dbReference>
<keyword evidence="8" id="KW-0547">Nucleotide-binding</keyword>
<comment type="subcellular location">
    <subcellularLocation>
        <location evidence="1">Virion</location>
    </subcellularLocation>
</comment>
<dbReference type="InterPro" id="IPR014759">
    <property type="entry name" value="Helicase_SF3_ssRNA_vir"/>
</dbReference>
<dbReference type="SUPFAM" id="SSF56672">
    <property type="entry name" value="DNA/RNA polymerases"/>
    <property type="match status" value="1"/>
</dbReference>
<evidence type="ECO:0000259" key="16">
    <source>
        <dbReference type="PROSITE" id="PS50507"/>
    </source>
</evidence>
<evidence type="ECO:0000256" key="15">
    <source>
        <dbReference type="SAM" id="Phobius"/>
    </source>
</evidence>
<evidence type="ECO:0000256" key="13">
    <source>
        <dbReference type="ARBA" id="ARBA00022953"/>
    </source>
</evidence>
<dbReference type="GO" id="GO:0006351">
    <property type="term" value="P:DNA-templated transcription"/>
    <property type="evidence" value="ECO:0007669"/>
    <property type="project" value="InterPro"/>
</dbReference>
<evidence type="ECO:0000256" key="2">
    <source>
        <dbReference type="ARBA" id="ARBA00020107"/>
    </source>
</evidence>
<protein>
    <recommendedName>
        <fullName evidence="2">Genome polyprotein</fullName>
    </recommendedName>
</protein>
<keyword evidence="5" id="KW-0645">Protease</keyword>
<feature type="region of interest" description="Disordered" evidence="14">
    <location>
        <begin position="1"/>
        <end position="46"/>
    </location>
</feature>
<dbReference type="Pfam" id="PF00680">
    <property type="entry name" value="RdRP_1"/>
    <property type="match status" value="1"/>
</dbReference>
<evidence type="ECO:0000313" key="18">
    <source>
        <dbReference type="EMBL" id="AWK77868.1"/>
    </source>
</evidence>
<keyword evidence="7" id="KW-0548">Nucleotidyltransferase</keyword>
<keyword evidence="10" id="KW-0788">Thiol protease</keyword>
<dbReference type="Pfam" id="PF00910">
    <property type="entry name" value="RNA_helicase"/>
    <property type="match status" value="1"/>
</dbReference>
<keyword evidence="15" id="KW-0812">Transmembrane</keyword>
<evidence type="ECO:0000256" key="9">
    <source>
        <dbReference type="ARBA" id="ARBA00022801"/>
    </source>
</evidence>
<keyword evidence="9" id="KW-0378">Hydrolase</keyword>
<feature type="compositionally biased region" description="Basic and acidic residues" evidence="14">
    <location>
        <begin position="27"/>
        <end position="46"/>
    </location>
</feature>
<keyword evidence="11" id="KW-0067">ATP-binding</keyword>
<dbReference type="InterPro" id="IPR014872">
    <property type="entry name" value="Dicistrovirus_capsid-polyPr_C"/>
</dbReference>
<evidence type="ECO:0000256" key="3">
    <source>
        <dbReference type="ARBA" id="ARBA00022484"/>
    </source>
</evidence>
<dbReference type="InterPro" id="IPR009003">
    <property type="entry name" value="Peptidase_S1_PA"/>
</dbReference>
<keyword evidence="4" id="KW-0167">Capsid protein</keyword>
<dbReference type="GO" id="GO:0039694">
    <property type="term" value="P:viral RNA genome replication"/>
    <property type="evidence" value="ECO:0007669"/>
    <property type="project" value="InterPro"/>
</dbReference>
<dbReference type="Gene3D" id="3.30.70.270">
    <property type="match status" value="1"/>
</dbReference>
<dbReference type="GO" id="GO:0006508">
    <property type="term" value="P:proteolysis"/>
    <property type="evidence" value="ECO:0007669"/>
    <property type="project" value="UniProtKB-KW"/>
</dbReference>
<dbReference type="InterPro" id="IPR043502">
    <property type="entry name" value="DNA/RNA_pol_sf"/>
</dbReference>
<dbReference type="Pfam" id="PF08762">
    <property type="entry name" value="CRPV_capsid"/>
    <property type="match status" value="1"/>
</dbReference>
<dbReference type="SUPFAM" id="SSF50494">
    <property type="entry name" value="Trypsin-like serine proteases"/>
    <property type="match status" value="1"/>
</dbReference>
<dbReference type="GO" id="GO:0003968">
    <property type="term" value="F:RNA-directed RNA polymerase activity"/>
    <property type="evidence" value="ECO:0007669"/>
    <property type="project" value="UniProtKB-KW"/>
</dbReference>
<dbReference type="PROSITE" id="PS50507">
    <property type="entry name" value="RDRP_SSRNA_POS"/>
    <property type="match status" value="1"/>
</dbReference>
<keyword evidence="13" id="KW-0693">Viral RNA replication</keyword>
<dbReference type="InterPro" id="IPR043128">
    <property type="entry name" value="Rev_trsase/Diguanyl_cyclase"/>
</dbReference>
<feature type="domain" description="SF3 helicase" evidence="17">
    <location>
        <begin position="311"/>
        <end position="486"/>
    </location>
</feature>
<evidence type="ECO:0000256" key="14">
    <source>
        <dbReference type="SAM" id="MobiDB-lite"/>
    </source>
</evidence>
<evidence type="ECO:0000256" key="7">
    <source>
        <dbReference type="ARBA" id="ARBA00022695"/>
    </source>
</evidence>
<dbReference type="GO" id="GO:0019028">
    <property type="term" value="C:viral capsid"/>
    <property type="evidence" value="ECO:0007669"/>
    <property type="project" value="UniProtKB-KW"/>
</dbReference>
<feature type="transmembrane region" description="Helical" evidence="15">
    <location>
        <begin position="917"/>
        <end position="949"/>
    </location>
</feature>
<keyword evidence="12" id="KW-0946">Virion</keyword>
<dbReference type="InterPro" id="IPR007094">
    <property type="entry name" value="RNA-dir_pol_PSvirus"/>
</dbReference>
<dbReference type="InterPro" id="IPR000605">
    <property type="entry name" value="Helicase_SF3_ssDNA/RNA_vir"/>
</dbReference>
<evidence type="ECO:0000256" key="4">
    <source>
        <dbReference type="ARBA" id="ARBA00022561"/>
    </source>
</evidence>
<dbReference type="Gene3D" id="2.60.120.20">
    <property type="match status" value="3"/>
</dbReference>
<evidence type="ECO:0000256" key="6">
    <source>
        <dbReference type="ARBA" id="ARBA00022679"/>
    </source>
</evidence>
<dbReference type="GO" id="GO:0008234">
    <property type="term" value="F:cysteine-type peptidase activity"/>
    <property type="evidence" value="ECO:0007669"/>
    <property type="project" value="UniProtKB-KW"/>
</dbReference>
<dbReference type="InterPro" id="IPR033703">
    <property type="entry name" value="Rhv-like"/>
</dbReference>
<keyword evidence="15" id="KW-1133">Transmembrane helix</keyword>
<keyword evidence="6" id="KW-0808">Transferase</keyword>
<dbReference type="CDD" id="cd00205">
    <property type="entry name" value="rhv_like"/>
    <property type="match status" value="2"/>
</dbReference>
<accession>A0A2U8JQ92</accession>
<evidence type="ECO:0000256" key="8">
    <source>
        <dbReference type="ARBA" id="ARBA00022741"/>
    </source>
</evidence>
<reference evidence="18" key="2">
    <citation type="submission" date="2018-02" db="EMBL/GenBank/DDBJ databases">
        <authorList>
            <person name="Anderson D."/>
            <person name="Durr P."/>
        </authorList>
    </citation>
    <scope>NUCLEOTIDE SEQUENCE</scope>
    <source>
        <strain evidence="18">SA-10</strain>
    </source>
</reference>
<reference evidence="18" key="1">
    <citation type="journal article" date="2018" name="J. Gen. Virol.">
        <title>Metagenomic analysis of Varroa-free Australian honey bees (Apis mellifera) shows a diverse Picornavirales virome.</title>
        <authorList>
            <person name="Roberts J.M."/>
            <person name="Anderson D.L."/>
            <person name="Durr P.A."/>
        </authorList>
    </citation>
    <scope>NUCLEOTIDE SEQUENCE</scope>
    <source>
        <strain evidence="18">SA-10</strain>
    </source>
</reference>
<name>A0A2U8JQ92_9VIRU</name>
<proteinExistence type="predicted"/>
<dbReference type="InterPro" id="IPR029053">
    <property type="entry name" value="Viral_coat"/>
</dbReference>
<evidence type="ECO:0000256" key="5">
    <source>
        <dbReference type="ARBA" id="ARBA00022670"/>
    </source>
</evidence>
<organism evidence="18">
    <name type="scientific">Renmark bee virus 4</name>
    <dbReference type="NCBI Taxonomy" id="2201310"/>
    <lineage>
        <taxon>Viruses</taxon>
        <taxon>Riboviria</taxon>
        <taxon>Orthornavirae</taxon>
        <taxon>Pisuviricota</taxon>
        <taxon>Pisoniviricetes</taxon>
        <taxon>Picornavirales</taxon>
    </lineage>
</organism>
<evidence type="ECO:0000256" key="1">
    <source>
        <dbReference type="ARBA" id="ARBA00004328"/>
    </source>
</evidence>
<feature type="domain" description="RdRp catalytic" evidence="16">
    <location>
        <begin position="1568"/>
        <end position="1695"/>
    </location>
</feature>
<evidence type="ECO:0000256" key="12">
    <source>
        <dbReference type="ARBA" id="ARBA00022844"/>
    </source>
</evidence>
<evidence type="ECO:0000256" key="10">
    <source>
        <dbReference type="ARBA" id="ARBA00022807"/>
    </source>
</evidence>
<feature type="compositionally biased region" description="Basic and acidic residues" evidence="14">
    <location>
        <begin position="1"/>
        <end position="20"/>
    </location>
</feature>
<dbReference type="InterPro" id="IPR001205">
    <property type="entry name" value="RNA-dir_pol_C"/>
</dbReference>
<dbReference type="GO" id="GO:0003724">
    <property type="term" value="F:RNA helicase activity"/>
    <property type="evidence" value="ECO:0007669"/>
    <property type="project" value="InterPro"/>
</dbReference>
<dbReference type="GO" id="GO:0005524">
    <property type="term" value="F:ATP binding"/>
    <property type="evidence" value="ECO:0007669"/>
    <property type="project" value="UniProtKB-KW"/>
</dbReference>
<evidence type="ECO:0000259" key="17">
    <source>
        <dbReference type="PROSITE" id="PS51218"/>
    </source>
</evidence>
<keyword evidence="15" id="KW-0472">Membrane</keyword>
<dbReference type="EMBL" id="MG995712">
    <property type="protein sequence ID" value="AWK77868.1"/>
    <property type="molecule type" value="Genomic_RNA"/>
</dbReference>
<dbReference type="SUPFAM" id="SSF88633">
    <property type="entry name" value="Positive stranded ssRNA viruses"/>
    <property type="match status" value="3"/>
</dbReference>